<dbReference type="AlphaFoldDB" id="A0AAV3YV32"/>
<feature type="region of interest" description="Disordered" evidence="1">
    <location>
        <begin position="58"/>
        <end position="95"/>
    </location>
</feature>
<evidence type="ECO:0000313" key="2">
    <source>
        <dbReference type="EMBL" id="GFN86001.1"/>
    </source>
</evidence>
<gene>
    <name evidence="2" type="ORF">PoB_001250700</name>
</gene>
<dbReference type="EMBL" id="BLXT01001485">
    <property type="protein sequence ID" value="GFN86001.1"/>
    <property type="molecule type" value="Genomic_DNA"/>
</dbReference>
<keyword evidence="3" id="KW-1185">Reference proteome</keyword>
<dbReference type="Proteomes" id="UP000735302">
    <property type="component" value="Unassembled WGS sequence"/>
</dbReference>
<feature type="region of interest" description="Disordered" evidence="1">
    <location>
        <begin position="1"/>
        <end position="27"/>
    </location>
</feature>
<reference evidence="2 3" key="1">
    <citation type="journal article" date="2021" name="Elife">
        <title>Chloroplast acquisition without the gene transfer in kleptoplastic sea slugs, Plakobranchus ocellatus.</title>
        <authorList>
            <person name="Maeda T."/>
            <person name="Takahashi S."/>
            <person name="Yoshida T."/>
            <person name="Shimamura S."/>
            <person name="Takaki Y."/>
            <person name="Nagai Y."/>
            <person name="Toyoda A."/>
            <person name="Suzuki Y."/>
            <person name="Arimoto A."/>
            <person name="Ishii H."/>
            <person name="Satoh N."/>
            <person name="Nishiyama T."/>
            <person name="Hasebe M."/>
            <person name="Maruyama T."/>
            <person name="Minagawa J."/>
            <person name="Obokata J."/>
            <person name="Shigenobu S."/>
        </authorList>
    </citation>
    <scope>NUCLEOTIDE SEQUENCE [LARGE SCALE GENOMIC DNA]</scope>
</reference>
<evidence type="ECO:0000313" key="3">
    <source>
        <dbReference type="Proteomes" id="UP000735302"/>
    </source>
</evidence>
<proteinExistence type="predicted"/>
<feature type="compositionally biased region" description="Basic residues" evidence="1">
    <location>
        <begin position="1"/>
        <end position="20"/>
    </location>
</feature>
<protein>
    <submittedName>
        <fullName evidence="2">Uncharacterized protein</fullName>
    </submittedName>
</protein>
<organism evidence="2 3">
    <name type="scientific">Plakobranchus ocellatus</name>
    <dbReference type="NCBI Taxonomy" id="259542"/>
    <lineage>
        <taxon>Eukaryota</taxon>
        <taxon>Metazoa</taxon>
        <taxon>Spiralia</taxon>
        <taxon>Lophotrochozoa</taxon>
        <taxon>Mollusca</taxon>
        <taxon>Gastropoda</taxon>
        <taxon>Heterobranchia</taxon>
        <taxon>Euthyneura</taxon>
        <taxon>Panpulmonata</taxon>
        <taxon>Sacoglossa</taxon>
        <taxon>Placobranchoidea</taxon>
        <taxon>Plakobranchidae</taxon>
        <taxon>Plakobranchus</taxon>
    </lineage>
</organism>
<name>A0AAV3YV32_9GAST</name>
<sequence length="95" mass="11639">MMRRRRKTFRVRTRRKRRKKEWKEEQDEYNRSEELPLHFLFLDLLVGKVIRYLPSKLKGSVRMGSNPPQEPDVDKGRKSKRPPYSERVVKRKKLS</sequence>
<evidence type="ECO:0000256" key="1">
    <source>
        <dbReference type="SAM" id="MobiDB-lite"/>
    </source>
</evidence>
<accession>A0AAV3YV32</accession>
<comment type="caution">
    <text evidence="2">The sequence shown here is derived from an EMBL/GenBank/DDBJ whole genome shotgun (WGS) entry which is preliminary data.</text>
</comment>